<evidence type="ECO:0000256" key="1">
    <source>
        <dbReference type="ARBA" id="ARBA00004141"/>
    </source>
</evidence>
<feature type="transmembrane region" description="Helical" evidence="6">
    <location>
        <begin position="38"/>
        <end position="62"/>
    </location>
</feature>
<dbReference type="PANTHER" id="PTHR11101:SF80">
    <property type="entry name" value="PHOSPHATE TRANSPORTER"/>
    <property type="match status" value="1"/>
</dbReference>
<evidence type="ECO:0000256" key="2">
    <source>
        <dbReference type="ARBA" id="ARBA00022448"/>
    </source>
</evidence>
<reference evidence="8" key="1">
    <citation type="journal article" date="2019" name="Int. J. Syst. Evol. Microbiol.">
        <title>The Global Catalogue of Microorganisms (GCM) 10K type strain sequencing project: providing services to taxonomists for standard genome sequencing and annotation.</title>
        <authorList>
            <consortium name="The Broad Institute Genomics Platform"/>
            <consortium name="The Broad Institute Genome Sequencing Center for Infectious Disease"/>
            <person name="Wu L."/>
            <person name="Ma J."/>
        </authorList>
    </citation>
    <scope>NUCLEOTIDE SEQUENCE [LARGE SCALE GENOMIC DNA]</scope>
    <source>
        <strain evidence="8">JCM 31037</strain>
    </source>
</reference>
<keyword evidence="3 6" id="KW-0812">Transmembrane</keyword>
<evidence type="ECO:0000313" key="7">
    <source>
        <dbReference type="EMBL" id="MFD1319570.1"/>
    </source>
</evidence>
<feature type="transmembrane region" description="Helical" evidence="6">
    <location>
        <begin position="100"/>
        <end position="118"/>
    </location>
</feature>
<evidence type="ECO:0000256" key="5">
    <source>
        <dbReference type="ARBA" id="ARBA00023136"/>
    </source>
</evidence>
<keyword evidence="2" id="KW-0813">Transport</keyword>
<accession>A0ABW3Y6D1</accession>
<organism evidence="7 8">
    <name type="scientific">Micromonospora sonneratiae</name>
    <dbReference type="NCBI Taxonomy" id="1184706"/>
    <lineage>
        <taxon>Bacteria</taxon>
        <taxon>Bacillati</taxon>
        <taxon>Actinomycetota</taxon>
        <taxon>Actinomycetes</taxon>
        <taxon>Micromonosporales</taxon>
        <taxon>Micromonosporaceae</taxon>
        <taxon>Micromonospora</taxon>
    </lineage>
</organism>
<feature type="transmembrane region" description="Helical" evidence="6">
    <location>
        <begin position="208"/>
        <end position="226"/>
    </location>
</feature>
<evidence type="ECO:0000313" key="8">
    <source>
        <dbReference type="Proteomes" id="UP001597260"/>
    </source>
</evidence>
<gene>
    <name evidence="7" type="ORF">ACFQ4H_00550</name>
</gene>
<dbReference type="PANTHER" id="PTHR11101">
    <property type="entry name" value="PHOSPHATE TRANSPORTER"/>
    <property type="match status" value="1"/>
</dbReference>
<evidence type="ECO:0000256" key="3">
    <source>
        <dbReference type="ARBA" id="ARBA00022692"/>
    </source>
</evidence>
<evidence type="ECO:0000256" key="4">
    <source>
        <dbReference type="ARBA" id="ARBA00022989"/>
    </source>
</evidence>
<name>A0ABW3Y6D1_9ACTN</name>
<comment type="caution">
    <text evidence="7">The sequence shown here is derived from an EMBL/GenBank/DDBJ whole genome shotgun (WGS) entry which is preliminary data.</text>
</comment>
<feature type="transmembrane region" description="Helical" evidence="6">
    <location>
        <begin position="125"/>
        <end position="149"/>
    </location>
</feature>
<dbReference type="InterPro" id="IPR001204">
    <property type="entry name" value="Phos_transporter"/>
</dbReference>
<comment type="subcellular location">
    <subcellularLocation>
        <location evidence="1">Membrane</location>
        <topology evidence="1">Multi-pass membrane protein</topology>
    </subcellularLocation>
</comment>
<feature type="transmembrane region" description="Helical" evidence="6">
    <location>
        <begin position="292"/>
        <end position="318"/>
    </location>
</feature>
<keyword evidence="4 6" id="KW-1133">Transmembrane helix</keyword>
<keyword evidence="8" id="KW-1185">Reference proteome</keyword>
<feature type="transmembrane region" description="Helical" evidence="6">
    <location>
        <begin position="161"/>
        <end position="179"/>
    </location>
</feature>
<protein>
    <submittedName>
        <fullName evidence="7">Anion permease</fullName>
    </submittedName>
</protein>
<evidence type="ECO:0000256" key="6">
    <source>
        <dbReference type="SAM" id="Phobius"/>
    </source>
</evidence>
<keyword evidence="5 6" id="KW-0472">Membrane</keyword>
<dbReference type="RefSeq" id="WP_377565560.1">
    <property type="nucleotide sequence ID" value="NZ_JBHTMP010000001.1"/>
</dbReference>
<sequence>MALTFALLATAFVFVCGANDGAALLALAVRHREVPPYAVLAVLLAAVAAGPALFGLTVARTFTDRLLDPTDRRGPLVVLAGVTASLLLVGVLTWRGVPTSITLAVLGGLAGAATGAGAHTAWDTLGGVLVIAAAAPLVGGLLGLLFGRLARRLPTTSRLPVVVRLAHLAAFSGQSLAYAANDGQKMFAVVGVGLASLHGTAGMRTPHWSVLVGLAGVFGAGALFSLRRMARGATFGLLPARPWRLVSAELASAVAVFGSAGVGTPVSMTQSMAAGLVGAGASQGVRRVRWQFALPVLVAWLVTLPASLLTGLVMGGLLRGVT</sequence>
<proteinExistence type="predicted"/>
<dbReference type="Proteomes" id="UP001597260">
    <property type="component" value="Unassembled WGS sequence"/>
</dbReference>
<dbReference type="Pfam" id="PF01384">
    <property type="entry name" value="PHO4"/>
    <property type="match status" value="2"/>
</dbReference>
<feature type="transmembrane region" description="Helical" evidence="6">
    <location>
        <begin position="74"/>
        <end position="94"/>
    </location>
</feature>
<dbReference type="EMBL" id="JBHTMP010000001">
    <property type="protein sequence ID" value="MFD1319570.1"/>
    <property type="molecule type" value="Genomic_DNA"/>
</dbReference>